<dbReference type="InterPro" id="IPR011051">
    <property type="entry name" value="RmlC_Cupin_sf"/>
</dbReference>
<accession>A0A1H2NS23</accession>
<name>A0A1H2NS23_PSEVA</name>
<evidence type="ECO:0000259" key="1">
    <source>
        <dbReference type="Pfam" id="PF05899"/>
    </source>
</evidence>
<keyword evidence="3" id="KW-1185">Reference proteome</keyword>
<dbReference type="STRING" id="95300.SAMN05216558_2855"/>
<feature type="domain" description="(S)-ureidoglycine aminohydrolase cupin" evidence="1">
    <location>
        <begin position="44"/>
        <end position="116"/>
    </location>
</feature>
<dbReference type="Proteomes" id="UP000295254">
    <property type="component" value="Unassembled WGS sequence"/>
</dbReference>
<sequence length="121" mass="13276">MSTALPRHVIDFANPELAPRATDVNDPALVDTPYRSHSWRHFVAPEKNAVAGIWEAGPHLERCACDYDELCHILEGTVRLTDADGTSRTFGAGDSFVVASGFKGTWENLTTVRKVYFILGG</sequence>
<gene>
    <name evidence="2" type="ORF">EIY72_18730</name>
</gene>
<dbReference type="InterPro" id="IPR008579">
    <property type="entry name" value="UGlyAH_Cupin_dom"/>
</dbReference>
<dbReference type="Pfam" id="PF05899">
    <property type="entry name" value="Cupin_3"/>
    <property type="match status" value="1"/>
</dbReference>
<proteinExistence type="predicted"/>
<dbReference type="InterPro" id="IPR014710">
    <property type="entry name" value="RmlC-like_jellyroll"/>
</dbReference>
<dbReference type="EMBL" id="RRZK01000027">
    <property type="protein sequence ID" value="TDB59646.1"/>
    <property type="molecule type" value="Genomic_DNA"/>
</dbReference>
<dbReference type="PANTHER" id="PTHR40943:SF1">
    <property type="entry name" value="CYTOPLASMIC PROTEIN"/>
    <property type="match status" value="1"/>
</dbReference>
<dbReference type="AlphaFoldDB" id="A0A1H2NS23"/>
<protein>
    <submittedName>
        <fullName evidence="2">DUF861 domain-containing protein</fullName>
    </submittedName>
</protein>
<dbReference type="SUPFAM" id="SSF51182">
    <property type="entry name" value="RmlC-like cupins"/>
    <property type="match status" value="1"/>
</dbReference>
<evidence type="ECO:0000313" key="3">
    <source>
        <dbReference type="Proteomes" id="UP000295254"/>
    </source>
</evidence>
<dbReference type="CDD" id="cd02227">
    <property type="entry name" value="cupin_TM1112-like"/>
    <property type="match status" value="1"/>
</dbReference>
<reference evidence="3" key="1">
    <citation type="journal article" date="2019" name="bioRxiv">
        <title>Bacterially produced spermidine induces plant systemic susceptibility to pathogens.</title>
        <authorList>
            <person name="Melnyk R.A."/>
            <person name="Beskrovnaya P.A."/>
            <person name="Liu Z."/>
            <person name="Song Y."/>
            <person name="Haney C.H."/>
        </authorList>
    </citation>
    <scope>NUCLEOTIDE SEQUENCE [LARGE SCALE GENOMIC DNA]</scope>
    <source>
        <strain evidence="3">Dha-51</strain>
    </source>
</reference>
<dbReference type="PANTHER" id="PTHR40943">
    <property type="entry name" value="CYTOPLASMIC PROTEIN-RELATED"/>
    <property type="match status" value="1"/>
</dbReference>
<dbReference type="OrthoDB" id="9799053at2"/>
<organism evidence="2 3">
    <name type="scientific">Pseudomonas vancouverensis</name>
    <dbReference type="NCBI Taxonomy" id="95300"/>
    <lineage>
        <taxon>Bacteria</taxon>
        <taxon>Pseudomonadati</taxon>
        <taxon>Pseudomonadota</taxon>
        <taxon>Gammaproteobacteria</taxon>
        <taxon>Pseudomonadales</taxon>
        <taxon>Pseudomonadaceae</taxon>
        <taxon>Pseudomonas</taxon>
    </lineage>
</organism>
<evidence type="ECO:0000313" key="2">
    <source>
        <dbReference type="EMBL" id="TDB59646.1"/>
    </source>
</evidence>
<dbReference type="Gene3D" id="2.60.120.10">
    <property type="entry name" value="Jelly Rolls"/>
    <property type="match status" value="1"/>
</dbReference>
<comment type="caution">
    <text evidence="2">The sequence shown here is derived from an EMBL/GenBank/DDBJ whole genome shotgun (WGS) entry which is preliminary data.</text>
</comment>
<dbReference type="RefSeq" id="WP_093223260.1">
    <property type="nucleotide sequence ID" value="NZ_LT629803.1"/>
</dbReference>